<proteinExistence type="predicted"/>
<evidence type="ECO:0000313" key="2">
    <source>
        <dbReference type="EMBL" id="HHI65868.1"/>
    </source>
</evidence>
<dbReference type="CDD" id="cd11378">
    <property type="entry name" value="DUF296"/>
    <property type="match status" value="1"/>
</dbReference>
<sequence>MKKSNGCPQRQTIFTSSHIIFPVSIMNWLEVKGQREFLCNIPYDSDLLLSLKELANVLKIKSGIFTFIGALKTACLFYYVQNEKKFEKNVFDGPVEIVSGMGNIATFEGDIVVHAHLVIADRKGNCYGGHLTEGSKVFACEVYLRELSPAVSRRYDSLTGLNLLVL</sequence>
<dbReference type="PROSITE" id="PS51742">
    <property type="entry name" value="PPC"/>
    <property type="match status" value="1"/>
</dbReference>
<dbReference type="PANTHER" id="PTHR34988:SF1">
    <property type="entry name" value="DNA-BINDING PROTEIN"/>
    <property type="match status" value="1"/>
</dbReference>
<feature type="domain" description="PPC" evidence="1">
    <location>
        <begin position="31"/>
        <end position="166"/>
    </location>
</feature>
<organism evidence="2">
    <name type="scientific">Thermodesulfobium narugense</name>
    <dbReference type="NCBI Taxonomy" id="184064"/>
    <lineage>
        <taxon>Bacteria</taxon>
        <taxon>Pseudomonadati</taxon>
        <taxon>Thermodesulfobiota</taxon>
        <taxon>Thermodesulfobiia</taxon>
        <taxon>Thermodesulfobiales</taxon>
        <taxon>Thermodesulfobiaceae</taxon>
        <taxon>Thermodesulfobium</taxon>
    </lineage>
</organism>
<protein>
    <submittedName>
        <fullName evidence="2">DNA-binding protein</fullName>
    </submittedName>
</protein>
<dbReference type="PIRSF" id="PIRSF016702">
    <property type="entry name" value="DNA_bp_PD1"/>
    <property type="match status" value="1"/>
</dbReference>
<dbReference type="GO" id="GO:0003677">
    <property type="term" value="F:DNA binding"/>
    <property type="evidence" value="ECO:0007669"/>
    <property type="project" value="UniProtKB-KW"/>
</dbReference>
<dbReference type="InterPro" id="IPR025707">
    <property type="entry name" value="DNA_bp_PD1"/>
</dbReference>
<dbReference type="EMBL" id="DRUY01000164">
    <property type="protein sequence ID" value="HHI65868.1"/>
    <property type="molecule type" value="Genomic_DNA"/>
</dbReference>
<dbReference type="Gene3D" id="3.30.1330.80">
    <property type="entry name" value="Hypothetical protein, similar to alpha- acetolactate decarboxylase, domain 2"/>
    <property type="match status" value="1"/>
</dbReference>
<keyword evidence="2" id="KW-0238">DNA-binding</keyword>
<dbReference type="PANTHER" id="PTHR34988">
    <property type="entry name" value="PROTEIN, PUTATIVE-RELATED"/>
    <property type="match status" value="1"/>
</dbReference>
<dbReference type="Pfam" id="PF03479">
    <property type="entry name" value="PCC"/>
    <property type="match status" value="1"/>
</dbReference>
<gene>
    <name evidence="2" type="ORF">ENL70_04910</name>
</gene>
<dbReference type="SUPFAM" id="SSF117856">
    <property type="entry name" value="AF0104/ALDC/Ptd012-like"/>
    <property type="match status" value="1"/>
</dbReference>
<comment type="caution">
    <text evidence="2">The sequence shown here is derived from an EMBL/GenBank/DDBJ whole genome shotgun (WGS) entry which is preliminary data.</text>
</comment>
<dbReference type="AlphaFoldDB" id="A0A7C5P8A8"/>
<reference evidence="2" key="1">
    <citation type="journal article" date="2020" name="mSystems">
        <title>Genome- and Community-Level Interaction Insights into Carbon Utilization and Element Cycling Functions of Hydrothermarchaeota in Hydrothermal Sediment.</title>
        <authorList>
            <person name="Zhou Z."/>
            <person name="Liu Y."/>
            <person name="Xu W."/>
            <person name="Pan J."/>
            <person name="Luo Z.H."/>
            <person name="Li M."/>
        </authorList>
    </citation>
    <scope>NUCLEOTIDE SEQUENCE [LARGE SCALE GENOMIC DNA]</scope>
    <source>
        <strain evidence="2">SpSt-1019</strain>
    </source>
</reference>
<accession>A0A7C5P8A8</accession>
<evidence type="ECO:0000259" key="1">
    <source>
        <dbReference type="PROSITE" id="PS51742"/>
    </source>
</evidence>
<name>A0A7C5P8A8_9BACT</name>
<dbReference type="InterPro" id="IPR005175">
    <property type="entry name" value="PPC_dom"/>
</dbReference>